<protein>
    <submittedName>
        <fullName evidence="1">Uncharacterized protein</fullName>
    </submittedName>
</protein>
<dbReference type="Proteomes" id="UP000215033">
    <property type="component" value="Chromosome 1"/>
</dbReference>
<dbReference type="AlphaFoldDB" id="A0AB38DNV1"/>
<accession>A0AB38DNV1</accession>
<evidence type="ECO:0000313" key="1">
    <source>
        <dbReference type="EMBL" id="SNU78941.1"/>
    </source>
</evidence>
<sequence>MDFVINISGEAYLPYSMLPDFILNNRQDLNEIERLHFLTISIYCTCEPENL</sequence>
<name>A0AB38DNV1_9NEIS</name>
<proteinExistence type="predicted"/>
<reference evidence="1 2" key="1">
    <citation type="submission" date="2017-06" db="EMBL/GenBank/DDBJ databases">
        <authorList>
            <consortium name="Pathogen Informatics"/>
        </authorList>
    </citation>
    <scope>NUCLEOTIDE SEQUENCE [LARGE SCALE GENOMIC DNA]</scope>
    <source>
        <strain evidence="1 2">NCTC12230</strain>
    </source>
</reference>
<gene>
    <name evidence="1" type="ORF">SAMEA4504057_00427</name>
</gene>
<evidence type="ECO:0000313" key="2">
    <source>
        <dbReference type="Proteomes" id="UP000215033"/>
    </source>
</evidence>
<organism evidence="1 2">
    <name type="scientific">Neisseria zoodegmatis</name>
    <dbReference type="NCBI Taxonomy" id="326523"/>
    <lineage>
        <taxon>Bacteria</taxon>
        <taxon>Pseudomonadati</taxon>
        <taxon>Pseudomonadota</taxon>
        <taxon>Betaproteobacteria</taxon>
        <taxon>Neisseriales</taxon>
        <taxon>Neisseriaceae</taxon>
        <taxon>Neisseria</taxon>
    </lineage>
</organism>
<dbReference type="EMBL" id="LT906434">
    <property type="protein sequence ID" value="SNU78941.1"/>
    <property type="molecule type" value="Genomic_DNA"/>
</dbReference>
<dbReference type="KEGG" id="nzo:SAMEA4504057_0427"/>